<gene>
    <name evidence="2" type="ORF">H6F44_00620</name>
</gene>
<reference evidence="2" key="2">
    <citation type="submission" date="2020-08" db="EMBL/GenBank/DDBJ databases">
        <authorList>
            <person name="Chen M."/>
            <person name="Teng W."/>
            <person name="Zhao L."/>
            <person name="Hu C."/>
            <person name="Zhou Y."/>
            <person name="Han B."/>
            <person name="Song L."/>
            <person name="Shu W."/>
        </authorList>
    </citation>
    <scope>NUCLEOTIDE SEQUENCE</scope>
    <source>
        <strain evidence="2">FACHB-1277</strain>
    </source>
</reference>
<feature type="domain" description="Bacteriophage Mx8 p63 C-terminal" evidence="1">
    <location>
        <begin position="133"/>
        <end position="219"/>
    </location>
</feature>
<organism evidence="2 3">
    <name type="scientific">Pseudanabaena cinerea FACHB-1277</name>
    <dbReference type="NCBI Taxonomy" id="2949581"/>
    <lineage>
        <taxon>Bacteria</taxon>
        <taxon>Bacillati</taxon>
        <taxon>Cyanobacteriota</taxon>
        <taxon>Cyanophyceae</taxon>
        <taxon>Pseudanabaenales</taxon>
        <taxon>Pseudanabaenaceae</taxon>
        <taxon>Pseudanabaena</taxon>
        <taxon>Pseudanabaena cinerea</taxon>
    </lineage>
</organism>
<evidence type="ECO:0000313" key="2">
    <source>
        <dbReference type="EMBL" id="MBD2148638.1"/>
    </source>
</evidence>
<dbReference type="AlphaFoldDB" id="A0A926Z4K2"/>
<proteinExistence type="predicted"/>
<dbReference type="EMBL" id="JACJPY010000001">
    <property type="protein sequence ID" value="MBD2148638.1"/>
    <property type="molecule type" value="Genomic_DNA"/>
</dbReference>
<sequence length="262" mass="30175">MTANEMLTSVKGAGDLERTIGVRSLKPFLDFDFVTSQFIAFRSIDTERLGNTAKGMPADVFIDICRAFVTALEANYHRPEDADYPEMTEKQKEIAIRASMFLASVAKVGLDALIDEATGYQEVREKNALEVKLKAYLEEEMRKWEKTFPDELWMEFGRLTGWSKSIHKRPKYWGKLVMELIYEYLEPDVAQWLRENAPKPRHGNNYHQWLSSQYGLQKLVQHIWQVIGMAKSCENISELKQAMAKTFGSEPIQLTLKIPKSN</sequence>
<keyword evidence="3" id="KW-1185">Reference proteome</keyword>
<reference evidence="2" key="1">
    <citation type="journal article" date="2015" name="ISME J.">
        <title>Draft Genome Sequence of Streptomyces incarnatus NRRL8089, which Produces the Nucleoside Antibiotic Sinefungin.</title>
        <authorList>
            <person name="Oshima K."/>
            <person name="Hattori M."/>
            <person name="Shimizu H."/>
            <person name="Fukuda K."/>
            <person name="Nemoto M."/>
            <person name="Inagaki K."/>
            <person name="Tamura T."/>
        </authorList>
    </citation>
    <scope>NUCLEOTIDE SEQUENCE</scope>
    <source>
        <strain evidence="2">FACHB-1277</strain>
    </source>
</reference>
<name>A0A926Z4K2_9CYAN</name>
<evidence type="ECO:0000313" key="3">
    <source>
        <dbReference type="Proteomes" id="UP000631421"/>
    </source>
</evidence>
<dbReference type="InterPro" id="IPR018874">
    <property type="entry name" value="Phage_Mx8_p63_C"/>
</dbReference>
<dbReference type="Pfam" id="PF10546">
    <property type="entry name" value="P63C"/>
    <property type="match status" value="1"/>
</dbReference>
<evidence type="ECO:0000259" key="1">
    <source>
        <dbReference type="Pfam" id="PF10546"/>
    </source>
</evidence>
<dbReference type="Proteomes" id="UP000631421">
    <property type="component" value="Unassembled WGS sequence"/>
</dbReference>
<comment type="caution">
    <text evidence="2">The sequence shown here is derived from an EMBL/GenBank/DDBJ whole genome shotgun (WGS) entry which is preliminary data.</text>
</comment>
<protein>
    <recommendedName>
        <fullName evidence="1">Bacteriophage Mx8 p63 C-terminal domain-containing protein</fullName>
    </recommendedName>
</protein>
<accession>A0A926Z4K2</accession>